<dbReference type="RefSeq" id="XP_043123984.1">
    <property type="nucleotide sequence ID" value="XM_043268049.1"/>
</dbReference>
<dbReference type="AlphaFoldDB" id="A0A9P3BUD9"/>
<dbReference type="OrthoDB" id="2831558at2759"/>
<dbReference type="InterPro" id="IPR002575">
    <property type="entry name" value="Aminoglycoside_PTrfase"/>
</dbReference>
<organism evidence="2 3">
    <name type="scientific">Aspergillus viridinutans</name>
    <dbReference type="NCBI Taxonomy" id="75553"/>
    <lineage>
        <taxon>Eukaryota</taxon>
        <taxon>Fungi</taxon>
        <taxon>Dikarya</taxon>
        <taxon>Ascomycota</taxon>
        <taxon>Pezizomycotina</taxon>
        <taxon>Eurotiomycetes</taxon>
        <taxon>Eurotiomycetidae</taxon>
        <taxon>Eurotiales</taxon>
        <taxon>Aspergillaceae</taxon>
        <taxon>Aspergillus</taxon>
        <taxon>Aspergillus subgen. Fumigati</taxon>
    </lineage>
</organism>
<dbReference type="PANTHER" id="PTHR36091">
    <property type="entry name" value="ALTERED INHERITANCE OF MITOCHONDRIA PROTEIN 9, MITOCHONDRIAL"/>
    <property type="match status" value="1"/>
</dbReference>
<dbReference type="Proteomes" id="UP000710440">
    <property type="component" value="Unassembled WGS sequence"/>
</dbReference>
<gene>
    <name evidence="2" type="ORF">Aspvir_004827</name>
</gene>
<protein>
    <recommendedName>
        <fullName evidence="1">Aminoglycoside phosphotransferase domain-containing protein</fullName>
    </recommendedName>
</protein>
<feature type="domain" description="Aminoglycoside phosphotransferase" evidence="1">
    <location>
        <begin position="61"/>
        <end position="325"/>
    </location>
</feature>
<keyword evidence="3" id="KW-1185">Reference proteome</keyword>
<dbReference type="GeneID" id="66932809"/>
<accession>A0A9P3BUD9</accession>
<dbReference type="SUPFAM" id="SSF56112">
    <property type="entry name" value="Protein kinase-like (PK-like)"/>
    <property type="match status" value="1"/>
</dbReference>
<name>A0A9P3BUD9_ASPVI</name>
<reference evidence="2 3" key="1">
    <citation type="submission" date="2021-02" db="EMBL/GenBank/DDBJ databases">
        <title>Pan-genome distribution and transcriptional activeness of fungal secondary metabolism genes in Aspergillus section Fumigati.</title>
        <authorList>
            <person name="Takahashi H."/>
            <person name="Umemura M."/>
            <person name="Ninomiya A."/>
            <person name="Kusuya Y."/>
            <person name="Urayama S."/>
            <person name="Shimizu M."/>
            <person name="Watanabe A."/>
            <person name="Kamei K."/>
            <person name="Yaguchi T."/>
            <person name="Hagiwara D."/>
        </authorList>
    </citation>
    <scope>NUCLEOTIDE SEQUENCE [LARGE SCALE GENOMIC DNA]</scope>
    <source>
        <strain evidence="2 3">IFM 47045</strain>
    </source>
</reference>
<dbReference type="EMBL" id="BOPL01000002">
    <property type="protein sequence ID" value="GIK00798.1"/>
    <property type="molecule type" value="Genomic_DNA"/>
</dbReference>
<evidence type="ECO:0000313" key="3">
    <source>
        <dbReference type="Proteomes" id="UP000710440"/>
    </source>
</evidence>
<comment type="caution">
    <text evidence="2">The sequence shown here is derived from an EMBL/GenBank/DDBJ whole genome shotgun (WGS) entry which is preliminary data.</text>
</comment>
<dbReference type="InterPro" id="IPR051035">
    <property type="entry name" value="Mito_inheritance_9"/>
</dbReference>
<dbReference type="GO" id="GO:0005739">
    <property type="term" value="C:mitochondrion"/>
    <property type="evidence" value="ECO:0007669"/>
    <property type="project" value="TreeGrafter"/>
</dbReference>
<proteinExistence type="predicted"/>
<dbReference type="Gene3D" id="3.30.200.20">
    <property type="entry name" value="Phosphorylase Kinase, domain 1"/>
    <property type="match status" value="1"/>
</dbReference>
<evidence type="ECO:0000313" key="2">
    <source>
        <dbReference type="EMBL" id="GIK00798.1"/>
    </source>
</evidence>
<evidence type="ECO:0000259" key="1">
    <source>
        <dbReference type="Pfam" id="PF01636"/>
    </source>
</evidence>
<sequence>MSHAHKVLDCNVEDLYTYSAQRWIWNEEQQLRSRHVSFNLNALIQVAQEAAGDNAVCINVSKLPEGNFNKAFLVTMQDGLQLVVKIPNPNAGASHYTTASEVATMQYARENLQLPVPRVLSYCSRIVGSKLGSEYIIMEKAEGIELGRVWESLKPRDKLSITKQIGSITSTLSRAKFPFHGSLYRCQDVSESESIKIDDTFAIGPTTGRAWFDDRRGEVDVHRGPWSSTKSTMNALVQRELACLNKFSEFPRDCQQGIFNGPGGYRPTKEAKVSVLQDFLKIYQHILPKDDALNMGIIWHNDLHTDNIFVDKDNPTQITSIIDWQAIPIYPMFLVAHHPSLIEYDGPKPERFIQPTLPENIEELNAQDKKAAKELFLAQTLWLYYETQVYKEAPELIRAFEYRETLQSEILSLIGSIFDDGEPYVQKLLADVTRDDVWKQLVGEDHHGYPSVPCPLNYTQHDLDKQSEEYAKWERDIERKARVIDEIGVYTGWNGAVSPGDYDEVVRRVELAKKRFLDRESTTPEERVLWEKAWPFEDKTGGH</sequence>
<dbReference type="InterPro" id="IPR011009">
    <property type="entry name" value="Kinase-like_dom_sf"/>
</dbReference>
<dbReference type="Gene3D" id="3.90.1200.10">
    <property type="match status" value="1"/>
</dbReference>
<dbReference type="PANTHER" id="PTHR36091:SF2">
    <property type="entry name" value="AMINOGLYCOSIDE PHOSPHOTRANSFERASE DOMAIN-CONTAINING PROTEIN"/>
    <property type="match status" value="1"/>
</dbReference>
<dbReference type="Pfam" id="PF01636">
    <property type="entry name" value="APH"/>
    <property type="match status" value="1"/>
</dbReference>